<evidence type="ECO:0000313" key="2">
    <source>
        <dbReference type="EMBL" id="POR32787.1"/>
    </source>
</evidence>
<evidence type="ECO:0000313" key="3">
    <source>
        <dbReference type="Proteomes" id="UP000237481"/>
    </source>
</evidence>
<accession>A0A2S4KRH2</accession>
<sequence>MTVIHIGQSPRVLPPWCTRRTADTRPHPILFKFRPDVSESHKAAFVQELKALKDLPSVLNQRLVAGGPSITDPVERSKGYHFALLSCHRDRVALEYQARANTIGDGL</sequence>
<dbReference type="PROSITE" id="PS51502">
    <property type="entry name" value="S_R_A_B_BARREL"/>
    <property type="match status" value="1"/>
</dbReference>
<feature type="domain" description="Stress-response A/B barrel" evidence="1">
    <location>
        <begin position="25"/>
        <end position="107"/>
    </location>
</feature>
<dbReference type="InterPro" id="IPR013097">
    <property type="entry name" value="Dabb"/>
</dbReference>
<proteinExistence type="predicted"/>
<dbReference type="OrthoDB" id="42919at2759"/>
<name>A0A2S4KRH2_9HYPO</name>
<dbReference type="SUPFAM" id="SSF54909">
    <property type="entry name" value="Dimeric alpha+beta barrel"/>
    <property type="match status" value="1"/>
</dbReference>
<dbReference type="Proteomes" id="UP000237481">
    <property type="component" value="Unassembled WGS sequence"/>
</dbReference>
<dbReference type="Gene3D" id="3.30.70.100">
    <property type="match status" value="1"/>
</dbReference>
<organism evidence="2 3">
    <name type="scientific">Tolypocladium paradoxum</name>
    <dbReference type="NCBI Taxonomy" id="94208"/>
    <lineage>
        <taxon>Eukaryota</taxon>
        <taxon>Fungi</taxon>
        <taxon>Dikarya</taxon>
        <taxon>Ascomycota</taxon>
        <taxon>Pezizomycotina</taxon>
        <taxon>Sordariomycetes</taxon>
        <taxon>Hypocreomycetidae</taxon>
        <taxon>Hypocreales</taxon>
        <taxon>Ophiocordycipitaceae</taxon>
        <taxon>Tolypocladium</taxon>
    </lineage>
</organism>
<dbReference type="STRING" id="94208.A0A2S4KRH2"/>
<dbReference type="AlphaFoldDB" id="A0A2S4KRH2"/>
<dbReference type="InterPro" id="IPR011008">
    <property type="entry name" value="Dimeric_a/b-barrel"/>
</dbReference>
<comment type="caution">
    <text evidence="2">The sequence shown here is derived from an EMBL/GenBank/DDBJ whole genome shotgun (WGS) entry which is preliminary data.</text>
</comment>
<gene>
    <name evidence="2" type="ORF">TPAR_07012</name>
</gene>
<reference evidence="2 3" key="1">
    <citation type="submission" date="2018-01" db="EMBL/GenBank/DDBJ databases">
        <title>Harnessing the power of phylogenomics to disentangle the directionality and signatures of interkingdom host jumping in the parasitic fungal genus Tolypocladium.</title>
        <authorList>
            <person name="Quandt C.A."/>
            <person name="Patterson W."/>
            <person name="Spatafora J.W."/>
        </authorList>
    </citation>
    <scope>NUCLEOTIDE SEQUENCE [LARGE SCALE GENOMIC DNA]</scope>
    <source>
        <strain evidence="2 3">NRBC 100945</strain>
    </source>
</reference>
<dbReference type="EMBL" id="PKSG01000798">
    <property type="protein sequence ID" value="POR32787.1"/>
    <property type="molecule type" value="Genomic_DNA"/>
</dbReference>
<evidence type="ECO:0000259" key="1">
    <source>
        <dbReference type="PROSITE" id="PS51502"/>
    </source>
</evidence>
<keyword evidence="3" id="KW-1185">Reference proteome</keyword>
<protein>
    <submittedName>
        <fullName evidence="2">Stress responsive A/B barrel domain protein</fullName>
    </submittedName>
</protein>